<keyword evidence="1" id="KW-0472">Membrane</keyword>
<evidence type="ECO:0000313" key="3">
    <source>
        <dbReference type="Proteomes" id="UP000269945"/>
    </source>
</evidence>
<name>A0A9X9LNP4_GULGU</name>
<proteinExistence type="predicted"/>
<dbReference type="AlphaFoldDB" id="A0A9X9LNP4"/>
<evidence type="ECO:0000256" key="1">
    <source>
        <dbReference type="SAM" id="Phobius"/>
    </source>
</evidence>
<accession>A0A9X9LNP4</accession>
<comment type="caution">
    <text evidence="2">The sequence shown here is derived from an EMBL/GenBank/DDBJ whole genome shotgun (WGS) entry which is preliminary data.</text>
</comment>
<dbReference type="EMBL" id="CYRY02009082">
    <property type="protein sequence ID" value="VCW77615.1"/>
    <property type="molecule type" value="Genomic_DNA"/>
</dbReference>
<sequence length="47" mass="5267">MMVIAHLKEERTFGVLSKVILAGGTLVMNMVDMSLSLHTSRRMMEVC</sequence>
<feature type="transmembrane region" description="Helical" evidence="1">
    <location>
        <begin position="12"/>
        <end position="31"/>
    </location>
</feature>
<gene>
    <name evidence="2" type="ORF">BN2614_LOCUS1</name>
</gene>
<evidence type="ECO:0000313" key="2">
    <source>
        <dbReference type="EMBL" id="VCW77615.1"/>
    </source>
</evidence>
<organism evidence="2 3">
    <name type="scientific">Gulo gulo</name>
    <name type="common">Wolverine</name>
    <name type="synonym">Gluton</name>
    <dbReference type="NCBI Taxonomy" id="48420"/>
    <lineage>
        <taxon>Eukaryota</taxon>
        <taxon>Metazoa</taxon>
        <taxon>Chordata</taxon>
        <taxon>Craniata</taxon>
        <taxon>Vertebrata</taxon>
        <taxon>Euteleostomi</taxon>
        <taxon>Mammalia</taxon>
        <taxon>Eutheria</taxon>
        <taxon>Laurasiatheria</taxon>
        <taxon>Carnivora</taxon>
        <taxon>Caniformia</taxon>
        <taxon>Musteloidea</taxon>
        <taxon>Mustelidae</taxon>
        <taxon>Guloninae</taxon>
        <taxon>Gulo</taxon>
    </lineage>
</organism>
<protein>
    <submittedName>
        <fullName evidence="2">Uncharacterized protein</fullName>
    </submittedName>
</protein>
<dbReference type="Proteomes" id="UP000269945">
    <property type="component" value="Unassembled WGS sequence"/>
</dbReference>
<keyword evidence="1" id="KW-0812">Transmembrane</keyword>
<keyword evidence="3" id="KW-1185">Reference proteome</keyword>
<reference evidence="2 3" key="1">
    <citation type="submission" date="2018-10" db="EMBL/GenBank/DDBJ databases">
        <authorList>
            <person name="Ekblom R."/>
            <person name="Jareborg N."/>
        </authorList>
    </citation>
    <scope>NUCLEOTIDE SEQUENCE [LARGE SCALE GENOMIC DNA]</scope>
    <source>
        <tissue evidence="2">Muscle</tissue>
    </source>
</reference>
<keyword evidence="1" id="KW-1133">Transmembrane helix</keyword>